<proteinExistence type="predicted"/>
<gene>
    <name evidence="1" type="ORF">GSOID_T00007684001</name>
</gene>
<dbReference type="AlphaFoldDB" id="E4XC32"/>
<dbReference type="EMBL" id="FN653035">
    <property type="protein sequence ID" value="CBY09157.1"/>
    <property type="molecule type" value="Genomic_DNA"/>
</dbReference>
<accession>E4XC32</accession>
<keyword evidence="2" id="KW-1185">Reference proteome</keyword>
<organism evidence="1">
    <name type="scientific">Oikopleura dioica</name>
    <name type="common">Tunicate</name>
    <dbReference type="NCBI Taxonomy" id="34765"/>
    <lineage>
        <taxon>Eukaryota</taxon>
        <taxon>Metazoa</taxon>
        <taxon>Chordata</taxon>
        <taxon>Tunicata</taxon>
        <taxon>Appendicularia</taxon>
        <taxon>Copelata</taxon>
        <taxon>Oikopleuridae</taxon>
        <taxon>Oikopleura</taxon>
    </lineage>
</organism>
<evidence type="ECO:0000313" key="1">
    <source>
        <dbReference type="EMBL" id="CBY09157.1"/>
    </source>
</evidence>
<dbReference type="OrthoDB" id="10370498at2759"/>
<reference evidence="1" key="1">
    <citation type="journal article" date="2010" name="Science">
        <title>Plasticity of animal genome architecture unmasked by rapid evolution of a pelagic tunicate.</title>
        <authorList>
            <person name="Denoeud F."/>
            <person name="Henriet S."/>
            <person name="Mungpakdee S."/>
            <person name="Aury J.M."/>
            <person name="Da Silva C."/>
            <person name="Brinkmann H."/>
            <person name="Mikhaleva J."/>
            <person name="Olsen L.C."/>
            <person name="Jubin C."/>
            <person name="Canestro C."/>
            <person name="Bouquet J.M."/>
            <person name="Danks G."/>
            <person name="Poulain J."/>
            <person name="Campsteijn C."/>
            <person name="Adamski M."/>
            <person name="Cross I."/>
            <person name="Yadetie F."/>
            <person name="Muffato M."/>
            <person name="Louis A."/>
            <person name="Butcher S."/>
            <person name="Tsagkogeorga G."/>
            <person name="Konrad A."/>
            <person name="Singh S."/>
            <person name="Jensen M.F."/>
            <person name="Cong E.H."/>
            <person name="Eikeseth-Otteraa H."/>
            <person name="Noel B."/>
            <person name="Anthouard V."/>
            <person name="Porcel B.M."/>
            <person name="Kachouri-Lafond R."/>
            <person name="Nishino A."/>
            <person name="Ugolini M."/>
            <person name="Chourrout P."/>
            <person name="Nishida H."/>
            <person name="Aasland R."/>
            <person name="Huzurbazar S."/>
            <person name="Westhof E."/>
            <person name="Delsuc F."/>
            <person name="Lehrach H."/>
            <person name="Reinhardt R."/>
            <person name="Weissenbach J."/>
            <person name="Roy S.W."/>
            <person name="Artiguenave F."/>
            <person name="Postlethwait J.H."/>
            <person name="Manak J.R."/>
            <person name="Thompson E.M."/>
            <person name="Jaillon O."/>
            <person name="Du Pasquier L."/>
            <person name="Boudinot P."/>
            <person name="Liberles D.A."/>
            <person name="Volff J.N."/>
            <person name="Philippe H."/>
            <person name="Lenhard B."/>
            <person name="Roest Crollius H."/>
            <person name="Wincker P."/>
            <person name="Chourrout D."/>
        </authorList>
    </citation>
    <scope>NUCLEOTIDE SEQUENCE [LARGE SCALE GENOMIC DNA]</scope>
</reference>
<evidence type="ECO:0000313" key="2">
    <source>
        <dbReference type="Proteomes" id="UP000001307"/>
    </source>
</evidence>
<sequence>MRSKKRSSSGESEHSFDDAALEFSRAVKELSFEVLDAGLEPFPELPKTPIRLKSRFSLKASAKRAFSKVINKSKKKKTNRRDSVAAMSISDFPDVPNDVIA</sequence>
<name>E4XC32_OIKDI</name>
<protein>
    <submittedName>
        <fullName evidence="1">Uncharacterized protein</fullName>
    </submittedName>
</protein>
<dbReference type="InParanoid" id="E4XC32"/>
<dbReference type="Proteomes" id="UP000001307">
    <property type="component" value="Unassembled WGS sequence"/>
</dbReference>